<name>A0ABT1JD23_ACTCY</name>
<dbReference type="Gene3D" id="1.10.260.40">
    <property type="entry name" value="lambda repressor-like DNA-binding domains"/>
    <property type="match status" value="1"/>
</dbReference>
<dbReference type="InterPro" id="IPR010982">
    <property type="entry name" value="Lambda_DNA-bd_dom_sf"/>
</dbReference>
<evidence type="ECO:0000313" key="2">
    <source>
        <dbReference type="EMBL" id="MCP2330392.1"/>
    </source>
</evidence>
<evidence type="ECO:0000313" key="3">
    <source>
        <dbReference type="Proteomes" id="UP000791080"/>
    </source>
</evidence>
<dbReference type="CDD" id="cd00093">
    <property type="entry name" value="HTH_XRE"/>
    <property type="match status" value="1"/>
</dbReference>
<organism evidence="2 3">
    <name type="scientific">Actinoalloteichus caeruleus DSM 43889</name>
    <dbReference type="NCBI Taxonomy" id="1120930"/>
    <lineage>
        <taxon>Bacteria</taxon>
        <taxon>Bacillati</taxon>
        <taxon>Actinomycetota</taxon>
        <taxon>Actinomycetes</taxon>
        <taxon>Pseudonocardiales</taxon>
        <taxon>Pseudonocardiaceae</taxon>
        <taxon>Actinoalloteichus</taxon>
        <taxon>Actinoalloteichus cyanogriseus</taxon>
    </lineage>
</organism>
<protein>
    <submittedName>
        <fullName evidence="2">Helix-turn-helix domain-containing protein</fullName>
    </submittedName>
</protein>
<dbReference type="InterPro" id="IPR001387">
    <property type="entry name" value="Cro/C1-type_HTH"/>
</dbReference>
<dbReference type="EMBL" id="AUBJ02000001">
    <property type="protein sequence ID" value="MCP2330392.1"/>
    <property type="molecule type" value="Genomic_DNA"/>
</dbReference>
<keyword evidence="3" id="KW-1185">Reference proteome</keyword>
<proteinExistence type="predicted"/>
<comment type="caution">
    <text evidence="2">The sequence shown here is derived from an EMBL/GenBank/DDBJ whole genome shotgun (WGS) entry which is preliminary data.</text>
</comment>
<accession>A0ABT1JD23</accession>
<reference evidence="2 3" key="1">
    <citation type="submission" date="2022-06" db="EMBL/GenBank/DDBJ databases">
        <title>Genomic Encyclopedia of Type Strains, Phase I: the one thousand microbial genomes (KMG-I) project.</title>
        <authorList>
            <person name="Kyrpides N."/>
        </authorList>
    </citation>
    <scope>NUCLEOTIDE SEQUENCE [LARGE SCALE GENOMIC DNA]</scope>
    <source>
        <strain evidence="2 3">DSM 43889</strain>
    </source>
</reference>
<dbReference type="RefSeq" id="WP_016701301.1">
    <property type="nucleotide sequence ID" value="NZ_AUBJ02000001.1"/>
</dbReference>
<dbReference type="Proteomes" id="UP000791080">
    <property type="component" value="Unassembled WGS sequence"/>
</dbReference>
<sequence>MSTAQGGLGPRLRQLRERSGISARRLAELVGMSPSTVCRVETAKRLPTETEVASILAALGVAGETRAELVAEARRARYPNWWETAHPALPAGVSALLELEGRATRIVDVSVLVVPALLRTPEYARTLVGLDGLDREAVEARVAVLVGRQAILSGESVTLTAFVDEQVLRRPVGGPAAMARQLRHLARMATRPNVVVRVIPVDVGAHPALRGPSLVLEFARGGPVVHLEHCLSDAFLTDPAQVRPHVEALPALDAVALSPDASRELVLGHADEMEQQHCERGLDWLAHLTPRAPDG</sequence>
<dbReference type="SUPFAM" id="SSF47413">
    <property type="entry name" value="lambda repressor-like DNA-binding domains"/>
    <property type="match status" value="1"/>
</dbReference>
<dbReference type="PROSITE" id="PS50943">
    <property type="entry name" value="HTH_CROC1"/>
    <property type="match status" value="1"/>
</dbReference>
<dbReference type="Pfam" id="PF13560">
    <property type="entry name" value="HTH_31"/>
    <property type="match status" value="1"/>
</dbReference>
<dbReference type="InterPro" id="IPR043917">
    <property type="entry name" value="DUF5753"/>
</dbReference>
<gene>
    <name evidence="2" type="ORF">G443_000662</name>
</gene>
<dbReference type="Pfam" id="PF19054">
    <property type="entry name" value="DUF5753"/>
    <property type="match status" value="1"/>
</dbReference>
<dbReference type="SMART" id="SM00530">
    <property type="entry name" value="HTH_XRE"/>
    <property type="match status" value="1"/>
</dbReference>
<feature type="domain" description="HTH cro/C1-type" evidence="1">
    <location>
        <begin position="12"/>
        <end position="66"/>
    </location>
</feature>
<evidence type="ECO:0000259" key="1">
    <source>
        <dbReference type="PROSITE" id="PS50943"/>
    </source>
</evidence>